<dbReference type="AlphaFoldDB" id="F5Z360"/>
<dbReference type="PANTHER" id="PTHR47829">
    <property type="entry name" value="HYDROLASE, PUTATIVE (AFU_ORTHOLOGUE AFUA_1G12880)-RELATED"/>
    <property type="match status" value="1"/>
</dbReference>
<dbReference type="SFLD" id="SFLDG01129">
    <property type="entry name" value="C1.5:_HAD__Beta-PGM__Phosphata"/>
    <property type="match status" value="1"/>
</dbReference>
<proteinExistence type="predicted"/>
<dbReference type="InterPro" id="IPR006439">
    <property type="entry name" value="HAD-SF_hydro_IA"/>
</dbReference>
<keyword evidence="3" id="KW-1185">Reference proteome</keyword>
<reference evidence="2" key="3">
    <citation type="submission" date="2016-06" db="EMBL/GenBank/DDBJ databases">
        <authorList>
            <person name="Kjaerup R.B."/>
            <person name="Dalgaard T.S."/>
            <person name="Juul-Madsen H.R."/>
        </authorList>
    </citation>
    <scope>NUCLEOTIDE SEQUENCE [LARGE SCALE GENOMIC DNA]</scope>
    <source>
        <strain evidence="2">852014-51077_SCH5608930-a</strain>
    </source>
</reference>
<dbReference type="EMBL" id="LZIN01000075">
    <property type="protein sequence ID" value="OBG03107.1"/>
    <property type="molecule type" value="Genomic_DNA"/>
</dbReference>
<sequence>MPPAEAGGISAVVFDMGGVLTVDPFEACRVYARELGIPSDTFVHQLRGPVFAEVECGLRTIRDFLKFACRDVSERLGVAVDIRHLADCLAAGQRVRPEMVTLIGDLTARGIKVGVLTNNAKEAASWWRSGVLPVESFTAVVDSSQVGLRKPDPAIYALTAERMGSRAEELLYFDDLDENVNGAVSAGLAGELFTDAASCRAVCAQRGLI</sequence>
<evidence type="ECO:0000313" key="4">
    <source>
        <dbReference type="Proteomes" id="UP000093985"/>
    </source>
</evidence>
<dbReference type="STRING" id="875328.JDM601_3742"/>
<dbReference type="InterPro" id="IPR023198">
    <property type="entry name" value="PGP-like_dom2"/>
</dbReference>
<reference evidence="1 3" key="2">
    <citation type="journal article" date="2011" name="J. Bacteriol.">
        <title>Complete genome sequence of a novel clinical isolate, the nontuberculous Mycobacterium strain JDM601.</title>
        <authorList>
            <person name="Zhang Z.Y."/>
            <person name="Sun Z.Q."/>
            <person name="Wang Z.L."/>
            <person name="Wen Z.L."/>
            <person name="Sun Q.W."/>
            <person name="Zhu Z.Q."/>
            <person name="Song Y.Z."/>
            <person name="Zhao J.W."/>
            <person name="Wang H.H."/>
            <person name="Zhang S.L."/>
            <person name="Guo X.K."/>
        </authorList>
    </citation>
    <scope>NUCLEOTIDE SEQUENCE [LARGE SCALE GENOMIC DNA]</scope>
    <source>
        <strain evidence="1 3">JDM601</strain>
    </source>
</reference>
<dbReference type="SFLD" id="SFLDS00003">
    <property type="entry name" value="Haloacid_Dehalogenase"/>
    <property type="match status" value="1"/>
</dbReference>
<evidence type="ECO:0000313" key="2">
    <source>
        <dbReference type="EMBL" id="OBG03107.1"/>
    </source>
</evidence>
<dbReference type="InterPro" id="IPR023214">
    <property type="entry name" value="HAD_sf"/>
</dbReference>
<dbReference type="CDD" id="cd02603">
    <property type="entry name" value="HAD_sEH-N_like"/>
    <property type="match status" value="1"/>
</dbReference>
<keyword evidence="1" id="KW-0378">Hydrolase</keyword>
<dbReference type="Proteomes" id="UP000009224">
    <property type="component" value="Chromosome"/>
</dbReference>
<dbReference type="Gene3D" id="3.40.50.1000">
    <property type="entry name" value="HAD superfamily/HAD-like"/>
    <property type="match status" value="1"/>
</dbReference>
<name>F5Z360_MYCSD</name>
<gene>
    <name evidence="1" type="ordered locus">JDM601_3742</name>
    <name evidence="2" type="ORF">A5771_14350</name>
</gene>
<dbReference type="eggNOG" id="COG1011">
    <property type="taxonomic scope" value="Bacteria"/>
</dbReference>
<dbReference type="PANTHER" id="PTHR47829:SF1">
    <property type="entry name" value="HAD FAMILY PHOSPHATASE"/>
    <property type="match status" value="1"/>
</dbReference>
<reference evidence="1" key="1">
    <citation type="submission" date="2010-11" db="EMBL/GenBank/DDBJ databases">
        <authorList>
            <person name="Zhang Z."/>
            <person name="Zhang S."/>
            <person name="Wen Z."/>
            <person name="Guo X."/>
        </authorList>
    </citation>
    <scope>NUCLEOTIDE SEQUENCE</scope>
    <source>
        <strain evidence="1">JDM601</strain>
    </source>
</reference>
<protein>
    <submittedName>
        <fullName evidence="1">HAD-superfamily hydrolase subfamily IA variant 3</fullName>
    </submittedName>
</protein>
<dbReference type="RefSeq" id="WP_013830667.1">
    <property type="nucleotide sequence ID" value="NZ_LZIM01000043.1"/>
</dbReference>
<dbReference type="InterPro" id="IPR052898">
    <property type="entry name" value="ACAD10-like"/>
</dbReference>
<dbReference type="PRINTS" id="PR00413">
    <property type="entry name" value="HADHALOGNASE"/>
</dbReference>
<dbReference type="NCBIfam" id="TIGR01509">
    <property type="entry name" value="HAD-SF-IA-v3"/>
    <property type="match status" value="1"/>
</dbReference>
<evidence type="ECO:0000313" key="1">
    <source>
        <dbReference type="EMBL" id="AEF37742.1"/>
    </source>
</evidence>
<dbReference type="InterPro" id="IPR036412">
    <property type="entry name" value="HAD-like_sf"/>
</dbReference>
<evidence type="ECO:0000313" key="3">
    <source>
        <dbReference type="Proteomes" id="UP000009224"/>
    </source>
</evidence>
<dbReference type="Proteomes" id="UP000093985">
    <property type="component" value="Unassembled WGS sequence"/>
</dbReference>
<dbReference type="EMBL" id="CP002329">
    <property type="protein sequence ID" value="AEF37742.1"/>
    <property type="molecule type" value="Genomic_DNA"/>
</dbReference>
<dbReference type="Gene3D" id="1.10.150.240">
    <property type="entry name" value="Putative phosphatase, domain 2"/>
    <property type="match status" value="1"/>
</dbReference>
<dbReference type="Pfam" id="PF00702">
    <property type="entry name" value="Hydrolase"/>
    <property type="match status" value="1"/>
</dbReference>
<dbReference type="KEGG" id="mjd:JDM601_3742"/>
<dbReference type="SUPFAM" id="SSF56784">
    <property type="entry name" value="HAD-like"/>
    <property type="match status" value="1"/>
</dbReference>
<reference evidence="4" key="4">
    <citation type="submission" date="2016-06" db="EMBL/GenBank/DDBJ databases">
        <authorList>
            <person name="Sutton G."/>
            <person name="Brinkac L."/>
            <person name="Sanka R."/>
            <person name="Adams M."/>
            <person name="Lau E."/>
            <person name="Mehaffy C."/>
            <person name="Tameris M."/>
            <person name="Hatherill M."/>
            <person name="Hanekom W."/>
            <person name="Mahomed H."/>
            <person name="Mcshane H."/>
        </authorList>
    </citation>
    <scope>NUCLEOTIDE SEQUENCE [LARGE SCALE GENOMIC DNA]</scope>
    <source>
        <strain evidence="4">852014-51077_SCH5608930-a</strain>
    </source>
</reference>
<dbReference type="OrthoDB" id="148966at2"/>
<dbReference type="GO" id="GO:0016787">
    <property type="term" value="F:hydrolase activity"/>
    <property type="evidence" value="ECO:0007669"/>
    <property type="project" value="UniProtKB-KW"/>
</dbReference>
<accession>F5Z360</accession>
<dbReference type="HOGENOM" id="CLU_045011_9_4_11"/>
<organism evidence="1 3">
    <name type="scientific">Mycolicibacter sinensis (strain JDM601)</name>
    <name type="common">Mycobacterium sinense</name>
    <dbReference type="NCBI Taxonomy" id="875328"/>
    <lineage>
        <taxon>Bacteria</taxon>
        <taxon>Bacillati</taxon>
        <taxon>Actinomycetota</taxon>
        <taxon>Actinomycetes</taxon>
        <taxon>Mycobacteriales</taxon>
        <taxon>Mycobacteriaceae</taxon>
        <taxon>Mycolicibacter</taxon>
    </lineage>
</organism>